<protein>
    <recommendedName>
        <fullName evidence="6">S-protein homolog</fullName>
    </recommendedName>
</protein>
<comment type="caution">
    <text evidence="7">The sequence shown here is derived from an EMBL/GenBank/DDBJ whole genome shotgun (WGS) entry which is preliminary data.</text>
</comment>
<dbReference type="OMA" id="LYHCKSK"/>
<feature type="signal peptide" evidence="6">
    <location>
        <begin position="1"/>
        <end position="17"/>
    </location>
</feature>
<dbReference type="GO" id="GO:0005576">
    <property type="term" value="C:extracellular region"/>
    <property type="evidence" value="ECO:0007669"/>
    <property type="project" value="UniProtKB-SubCell"/>
</dbReference>
<proteinExistence type="inferred from homology"/>
<comment type="subcellular location">
    <subcellularLocation>
        <location evidence="1 6">Secreted</location>
    </subcellularLocation>
</comment>
<evidence type="ECO:0000256" key="2">
    <source>
        <dbReference type="ARBA" id="ARBA00005581"/>
    </source>
</evidence>
<dbReference type="AlphaFoldDB" id="A0A2C9W9A3"/>
<keyword evidence="8" id="KW-1185">Reference proteome</keyword>
<accession>A0A2C9W9A3</accession>
<evidence type="ECO:0000313" key="8">
    <source>
        <dbReference type="Proteomes" id="UP000091857"/>
    </source>
</evidence>
<evidence type="ECO:0000256" key="5">
    <source>
        <dbReference type="ARBA" id="ARBA00022729"/>
    </source>
</evidence>
<keyword evidence="5 6" id="KW-0732">Signal</keyword>
<keyword evidence="4 6" id="KW-0964">Secreted</keyword>
<feature type="chain" id="PRO_5025091979" description="S-protein homolog" evidence="6">
    <location>
        <begin position="18"/>
        <end position="126"/>
    </location>
</feature>
<dbReference type="PANTHER" id="PTHR31232">
    <property type="match status" value="1"/>
</dbReference>
<dbReference type="InterPro" id="IPR010264">
    <property type="entry name" value="Self-incomp_S1"/>
</dbReference>
<dbReference type="Pfam" id="PF05938">
    <property type="entry name" value="Self-incomp_S1"/>
    <property type="match status" value="1"/>
</dbReference>
<dbReference type="PANTHER" id="PTHR31232:SF133">
    <property type="entry name" value="S-PROTEIN HOMOLOG"/>
    <property type="match status" value="1"/>
</dbReference>
<dbReference type="Gramene" id="Manes.03G154300.1.v8.1">
    <property type="protein sequence ID" value="Manes.03G154300.1.v8.1.CDS.1"/>
    <property type="gene ID" value="Manes.03G154300.v8.1"/>
</dbReference>
<gene>
    <name evidence="7" type="ORF">MANES_03G154300v8</name>
</gene>
<evidence type="ECO:0000256" key="3">
    <source>
        <dbReference type="ARBA" id="ARBA00022471"/>
    </source>
</evidence>
<dbReference type="GO" id="GO:0060320">
    <property type="term" value="P:rejection of self pollen"/>
    <property type="evidence" value="ECO:0007669"/>
    <property type="project" value="UniProtKB-KW"/>
</dbReference>
<reference evidence="8" key="1">
    <citation type="journal article" date="2016" name="Nat. Biotechnol.">
        <title>Sequencing wild and cultivated cassava and related species reveals extensive interspecific hybridization and genetic diversity.</title>
        <authorList>
            <person name="Bredeson J.V."/>
            <person name="Lyons J.B."/>
            <person name="Prochnik S.E."/>
            <person name="Wu G.A."/>
            <person name="Ha C.M."/>
            <person name="Edsinger-Gonzales E."/>
            <person name="Grimwood J."/>
            <person name="Schmutz J."/>
            <person name="Rabbi I.Y."/>
            <person name="Egesi C."/>
            <person name="Nauluvula P."/>
            <person name="Lebot V."/>
            <person name="Ndunguru J."/>
            <person name="Mkamilo G."/>
            <person name="Bart R.S."/>
            <person name="Setter T.L."/>
            <person name="Gleadow R.M."/>
            <person name="Kulakow P."/>
            <person name="Ferguson M.E."/>
            <person name="Rounsley S."/>
            <person name="Rokhsar D.S."/>
        </authorList>
    </citation>
    <scope>NUCLEOTIDE SEQUENCE [LARGE SCALE GENOMIC DNA]</scope>
    <source>
        <strain evidence="8">cv. AM560-2</strain>
    </source>
</reference>
<keyword evidence="3 6" id="KW-0713">Self-incompatibility</keyword>
<name>A0A2C9W9A3_MANES</name>
<organism evidence="7 8">
    <name type="scientific">Manihot esculenta</name>
    <name type="common">Cassava</name>
    <name type="synonym">Jatropha manihot</name>
    <dbReference type="NCBI Taxonomy" id="3983"/>
    <lineage>
        <taxon>Eukaryota</taxon>
        <taxon>Viridiplantae</taxon>
        <taxon>Streptophyta</taxon>
        <taxon>Embryophyta</taxon>
        <taxon>Tracheophyta</taxon>
        <taxon>Spermatophyta</taxon>
        <taxon>Magnoliopsida</taxon>
        <taxon>eudicotyledons</taxon>
        <taxon>Gunneridae</taxon>
        <taxon>Pentapetalae</taxon>
        <taxon>rosids</taxon>
        <taxon>fabids</taxon>
        <taxon>Malpighiales</taxon>
        <taxon>Euphorbiaceae</taxon>
        <taxon>Crotonoideae</taxon>
        <taxon>Manihoteae</taxon>
        <taxon>Manihot</taxon>
    </lineage>
</organism>
<evidence type="ECO:0000256" key="1">
    <source>
        <dbReference type="ARBA" id="ARBA00004613"/>
    </source>
</evidence>
<evidence type="ECO:0000256" key="6">
    <source>
        <dbReference type="RuleBase" id="RU367044"/>
    </source>
</evidence>
<dbReference type="EMBL" id="CM004389">
    <property type="protein sequence ID" value="OAY55437.1"/>
    <property type="molecule type" value="Genomic_DNA"/>
</dbReference>
<sequence>MWKQIILLILVISSAHGREKKLVEIINDLGPNIELKYHCKSKNDDLGQRVLPYNGSWYFTFRPNLLGNTLFYCQFSWGQISHWFNIYEDSRDRMRCHDCLWYIRGNGPCTLNVCSQKFDLCFQWNS</sequence>
<evidence type="ECO:0000256" key="4">
    <source>
        <dbReference type="ARBA" id="ARBA00022525"/>
    </source>
</evidence>
<dbReference type="Proteomes" id="UP000091857">
    <property type="component" value="Chromosome 3"/>
</dbReference>
<comment type="similarity">
    <text evidence="2 6">Belongs to the plant self-incompatibility (S1) protein family.</text>
</comment>
<evidence type="ECO:0000313" key="7">
    <source>
        <dbReference type="EMBL" id="OAY55437.1"/>
    </source>
</evidence>